<evidence type="ECO:0000259" key="1">
    <source>
        <dbReference type="PROSITE" id="PS51725"/>
    </source>
</evidence>
<accession>A0A4P5PH99</accession>
<dbReference type="InterPro" id="IPR050744">
    <property type="entry name" value="AI-2_Isomerase_LsrG"/>
</dbReference>
<dbReference type="Pfam" id="PF03992">
    <property type="entry name" value="ABM"/>
    <property type="match status" value="1"/>
</dbReference>
<sequence>MIIINVLLTVAPEKREDFLVFVENLVNKSRQDEGALFYDCLESLDTKNRFMIIENWRDQAAVDKHNQTDHLINFLNEIDQYIIGEKVVQKVAYPA</sequence>
<reference evidence="3" key="1">
    <citation type="submission" date="2019-02" db="EMBL/GenBank/DDBJ databases">
        <title>Draft genome sequence of Enterococcus sp. Gos25-1.</title>
        <authorList>
            <person name="Tanaka N."/>
            <person name="Shiwa Y."/>
            <person name="Fujita N."/>
        </authorList>
    </citation>
    <scope>NUCLEOTIDE SEQUENCE [LARGE SCALE GENOMIC DNA]</scope>
    <source>
        <strain evidence="3">Gos25-1</strain>
    </source>
</reference>
<gene>
    <name evidence="2" type="ORF">NRIC_29230</name>
</gene>
<dbReference type="SUPFAM" id="SSF54909">
    <property type="entry name" value="Dimeric alpha+beta barrel"/>
    <property type="match status" value="1"/>
</dbReference>
<dbReference type="PROSITE" id="PS51725">
    <property type="entry name" value="ABM"/>
    <property type="match status" value="1"/>
</dbReference>
<proteinExistence type="predicted"/>
<dbReference type="OrthoDB" id="287932at2"/>
<dbReference type="PANTHER" id="PTHR33336:SF3">
    <property type="entry name" value="ABM DOMAIN-CONTAINING PROTEIN"/>
    <property type="match status" value="1"/>
</dbReference>
<dbReference type="EMBL" id="BJCC01000025">
    <property type="protein sequence ID" value="GCF95032.1"/>
    <property type="molecule type" value="Genomic_DNA"/>
</dbReference>
<comment type="caution">
    <text evidence="2">The sequence shown here is derived from an EMBL/GenBank/DDBJ whole genome shotgun (WGS) entry which is preliminary data.</text>
</comment>
<organism evidence="2 3">
    <name type="scientific">Enterococcus florum</name>
    <dbReference type="NCBI Taxonomy" id="2480627"/>
    <lineage>
        <taxon>Bacteria</taxon>
        <taxon>Bacillati</taxon>
        <taxon>Bacillota</taxon>
        <taxon>Bacilli</taxon>
        <taxon>Lactobacillales</taxon>
        <taxon>Enterococcaceae</taxon>
        <taxon>Enterococcus</taxon>
    </lineage>
</organism>
<protein>
    <recommendedName>
        <fullName evidence="1">ABM domain-containing protein</fullName>
    </recommendedName>
</protein>
<keyword evidence="3" id="KW-1185">Reference proteome</keyword>
<dbReference type="RefSeq" id="WP_146623432.1">
    <property type="nucleotide sequence ID" value="NZ_BJCC01000025.1"/>
</dbReference>
<evidence type="ECO:0000313" key="3">
    <source>
        <dbReference type="Proteomes" id="UP000290567"/>
    </source>
</evidence>
<dbReference type="Gene3D" id="3.30.70.100">
    <property type="match status" value="1"/>
</dbReference>
<dbReference type="AlphaFoldDB" id="A0A4P5PH99"/>
<dbReference type="InterPro" id="IPR007138">
    <property type="entry name" value="ABM_dom"/>
</dbReference>
<dbReference type="Proteomes" id="UP000290567">
    <property type="component" value="Unassembled WGS sequence"/>
</dbReference>
<dbReference type="InterPro" id="IPR011008">
    <property type="entry name" value="Dimeric_a/b-barrel"/>
</dbReference>
<dbReference type="PANTHER" id="PTHR33336">
    <property type="entry name" value="QUINOL MONOOXYGENASE YGIN-RELATED"/>
    <property type="match status" value="1"/>
</dbReference>
<evidence type="ECO:0000313" key="2">
    <source>
        <dbReference type="EMBL" id="GCF95032.1"/>
    </source>
</evidence>
<feature type="domain" description="ABM" evidence="1">
    <location>
        <begin position="2"/>
        <end position="91"/>
    </location>
</feature>
<dbReference type="GO" id="GO:0003824">
    <property type="term" value="F:catalytic activity"/>
    <property type="evidence" value="ECO:0007669"/>
    <property type="project" value="TreeGrafter"/>
</dbReference>
<name>A0A4P5PH99_9ENTE</name>